<dbReference type="CDD" id="cd06261">
    <property type="entry name" value="TM_PBP2"/>
    <property type="match status" value="1"/>
</dbReference>
<dbReference type="InterPro" id="IPR000515">
    <property type="entry name" value="MetI-like"/>
</dbReference>
<reference evidence="9 10" key="1">
    <citation type="submission" date="2018-03" db="EMBL/GenBank/DDBJ databases">
        <title>Genome sequence of Clostridium liquoris DSM 100320.</title>
        <authorList>
            <person name="Poehlein A."/>
            <person name="Daniel R."/>
        </authorList>
    </citation>
    <scope>NUCLEOTIDE SEQUENCE [LARGE SCALE GENOMIC DNA]</scope>
    <source>
        <strain evidence="9 10">DSM 100320</strain>
    </source>
</reference>
<feature type="transmembrane region" description="Helical" evidence="7">
    <location>
        <begin position="161"/>
        <end position="181"/>
    </location>
</feature>
<feature type="transmembrane region" description="Helical" evidence="7">
    <location>
        <begin position="120"/>
        <end position="140"/>
    </location>
</feature>
<dbReference type="PANTHER" id="PTHR30151">
    <property type="entry name" value="ALKANE SULFONATE ABC TRANSPORTER-RELATED, MEMBRANE SUBUNIT"/>
    <property type="match status" value="1"/>
</dbReference>
<evidence type="ECO:0000313" key="10">
    <source>
        <dbReference type="Proteomes" id="UP000239706"/>
    </source>
</evidence>
<keyword evidence="3" id="KW-1003">Cell membrane</keyword>
<evidence type="ECO:0000256" key="1">
    <source>
        <dbReference type="ARBA" id="ARBA00004651"/>
    </source>
</evidence>
<dbReference type="GO" id="GO:0005886">
    <property type="term" value="C:plasma membrane"/>
    <property type="evidence" value="ECO:0007669"/>
    <property type="project" value="UniProtKB-SubCell"/>
</dbReference>
<evidence type="ECO:0000256" key="3">
    <source>
        <dbReference type="ARBA" id="ARBA00022475"/>
    </source>
</evidence>
<dbReference type="Gene3D" id="1.10.3720.10">
    <property type="entry name" value="MetI-like"/>
    <property type="match status" value="1"/>
</dbReference>
<proteinExistence type="inferred from homology"/>
<sequence>MKRLKGLFIPLIIIFIWWAGSALHIFNDYIIPSPITVAETAYTLFKSGILIKNLTVSLGRVFLGFIITFIIAFPSAILVGISDGVKSYVDPILEFGRHVPPIAVTPMLILWFGIGEASKLAVIFLATFFPVFSSTLNGITNYDKKLLEVGEVFNFSSKDKFLKIILPQAVPSIITGIQLGLGYSWRSLVAAELIAASSGIGYMIMDAEQLSRPDIIIVGILSIGLLGYAIDHIFICIINFYGKGVKHGGADNKESVQDFSYK</sequence>
<comment type="similarity">
    <text evidence="7">Belongs to the binding-protein-dependent transport system permease family.</text>
</comment>
<evidence type="ECO:0000256" key="4">
    <source>
        <dbReference type="ARBA" id="ARBA00022692"/>
    </source>
</evidence>
<feature type="transmembrane region" description="Helical" evidence="7">
    <location>
        <begin position="95"/>
        <end position="114"/>
    </location>
</feature>
<evidence type="ECO:0000313" key="9">
    <source>
        <dbReference type="EMBL" id="PRR77158.1"/>
    </source>
</evidence>
<feature type="domain" description="ABC transmembrane type-1" evidence="8">
    <location>
        <begin position="54"/>
        <end position="234"/>
    </location>
</feature>
<feature type="transmembrane region" description="Helical" evidence="7">
    <location>
        <begin position="187"/>
        <end position="204"/>
    </location>
</feature>
<gene>
    <name evidence="9" type="primary">ssuC_3</name>
    <name evidence="9" type="ORF">CLLI_25700</name>
</gene>
<evidence type="ECO:0000259" key="8">
    <source>
        <dbReference type="PROSITE" id="PS50928"/>
    </source>
</evidence>
<feature type="transmembrane region" description="Helical" evidence="7">
    <location>
        <begin position="7"/>
        <end position="26"/>
    </location>
</feature>
<dbReference type="SUPFAM" id="SSF161098">
    <property type="entry name" value="MetI-like"/>
    <property type="match status" value="1"/>
</dbReference>
<keyword evidence="2 7" id="KW-0813">Transport</keyword>
<dbReference type="EMBL" id="PVXO01000068">
    <property type="protein sequence ID" value="PRR77158.1"/>
    <property type="molecule type" value="Genomic_DNA"/>
</dbReference>
<evidence type="ECO:0000256" key="5">
    <source>
        <dbReference type="ARBA" id="ARBA00022989"/>
    </source>
</evidence>
<feature type="transmembrane region" description="Helical" evidence="7">
    <location>
        <begin position="61"/>
        <end position="83"/>
    </location>
</feature>
<evidence type="ECO:0000256" key="2">
    <source>
        <dbReference type="ARBA" id="ARBA00022448"/>
    </source>
</evidence>
<keyword evidence="5 7" id="KW-1133">Transmembrane helix</keyword>
<name>A0A2T0B0X7_9CLOT</name>
<protein>
    <submittedName>
        <fullName evidence="9">Putative aliphatic sulfonates transport permease protein SsuC</fullName>
    </submittedName>
</protein>
<dbReference type="Proteomes" id="UP000239706">
    <property type="component" value="Unassembled WGS sequence"/>
</dbReference>
<dbReference type="Pfam" id="PF00528">
    <property type="entry name" value="BPD_transp_1"/>
    <property type="match status" value="1"/>
</dbReference>
<accession>A0A2T0B0X7</accession>
<evidence type="ECO:0000256" key="6">
    <source>
        <dbReference type="ARBA" id="ARBA00023136"/>
    </source>
</evidence>
<dbReference type="RefSeq" id="WP_106064601.1">
    <property type="nucleotide sequence ID" value="NZ_PVXO01000068.1"/>
</dbReference>
<comment type="subcellular location">
    <subcellularLocation>
        <location evidence="1 7">Cell membrane</location>
        <topology evidence="1 7">Multi-pass membrane protein</topology>
    </subcellularLocation>
</comment>
<dbReference type="PROSITE" id="PS50928">
    <property type="entry name" value="ABC_TM1"/>
    <property type="match status" value="1"/>
</dbReference>
<dbReference type="GO" id="GO:0042918">
    <property type="term" value="P:alkanesulfonate transmembrane transport"/>
    <property type="evidence" value="ECO:0007669"/>
    <property type="project" value="UniProtKB-ARBA"/>
</dbReference>
<comment type="caution">
    <text evidence="9">The sequence shown here is derived from an EMBL/GenBank/DDBJ whole genome shotgun (WGS) entry which is preliminary data.</text>
</comment>
<dbReference type="InterPro" id="IPR035906">
    <property type="entry name" value="MetI-like_sf"/>
</dbReference>
<dbReference type="PANTHER" id="PTHR30151:SF38">
    <property type="entry name" value="ALIPHATIC SULFONATES TRANSPORT PERMEASE PROTEIN SSUC-RELATED"/>
    <property type="match status" value="1"/>
</dbReference>
<organism evidence="9 10">
    <name type="scientific">Clostridium liquoris</name>
    <dbReference type="NCBI Taxonomy" id="1289519"/>
    <lineage>
        <taxon>Bacteria</taxon>
        <taxon>Bacillati</taxon>
        <taxon>Bacillota</taxon>
        <taxon>Clostridia</taxon>
        <taxon>Eubacteriales</taxon>
        <taxon>Clostridiaceae</taxon>
        <taxon>Clostridium</taxon>
    </lineage>
</organism>
<feature type="transmembrane region" description="Helical" evidence="7">
    <location>
        <begin position="216"/>
        <end position="241"/>
    </location>
</feature>
<keyword evidence="4 7" id="KW-0812">Transmembrane</keyword>
<keyword evidence="6 7" id="KW-0472">Membrane</keyword>
<evidence type="ECO:0000256" key="7">
    <source>
        <dbReference type="RuleBase" id="RU363032"/>
    </source>
</evidence>
<dbReference type="FunFam" id="1.10.3720.10:FF:000003">
    <property type="entry name" value="Aliphatic sulfonate ABC transporter permease"/>
    <property type="match status" value="1"/>
</dbReference>
<keyword evidence="10" id="KW-1185">Reference proteome</keyword>
<dbReference type="AlphaFoldDB" id="A0A2T0B0X7"/>
<dbReference type="OrthoDB" id="9796361at2"/>